<keyword evidence="7" id="KW-0460">Magnesium</keyword>
<dbReference type="InterPro" id="IPR023005">
    <property type="entry name" value="Nucleoside_diP_kinase_AS"/>
</dbReference>
<evidence type="ECO:0000259" key="11">
    <source>
        <dbReference type="SMART" id="SM00562"/>
    </source>
</evidence>
<organism evidence="12 13">
    <name type="scientific">Pieris macdunnoughi</name>
    <dbReference type="NCBI Taxonomy" id="345717"/>
    <lineage>
        <taxon>Eukaryota</taxon>
        <taxon>Metazoa</taxon>
        <taxon>Ecdysozoa</taxon>
        <taxon>Arthropoda</taxon>
        <taxon>Hexapoda</taxon>
        <taxon>Insecta</taxon>
        <taxon>Pterygota</taxon>
        <taxon>Neoptera</taxon>
        <taxon>Endopterygota</taxon>
        <taxon>Lepidoptera</taxon>
        <taxon>Glossata</taxon>
        <taxon>Ditrysia</taxon>
        <taxon>Papilionoidea</taxon>
        <taxon>Pieridae</taxon>
        <taxon>Pierinae</taxon>
        <taxon>Pieris</taxon>
    </lineage>
</organism>
<dbReference type="InterPro" id="IPR001564">
    <property type="entry name" value="Nucleoside_diP_kinase"/>
</dbReference>
<keyword evidence="4 10" id="KW-0547">Nucleotide-binding</keyword>
<dbReference type="Pfam" id="PF00334">
    <property type="entry name" value="NDK"/>
    <property type="match status" value="1"/>
</dbReference>
<dbReference type="GO" id="GO:0006228">
    <property type="term" value="P:UTP biosynthetic process"/>
    <property type="evidence" value="ECO:0007669"/>
    <property type="project" value="InterPro"/>
</dbReference>
<dbReference type="InterPro" id="IPR037994">
    <property type="entry name" value="NDPk6"/>
</dbReference>
<dbReference type="Gene3D" id="3.30.70.141">
    <property type="entry name" value="Nucleoside diphosphate kinase-like domain"/>
    <property type="match status" value="1"/>
</dbReference>
<name>A0A821WMY1_9NEOP</name>
<keyword evidence="6 10" id="KW-0067">ATP-binding</keyword>
<dbReference type="EC" id="2.7.4.6" evidence="10"/>
<keyword evidence="3" id="KW-0479">Metal-binding</keyword>
<reference evidence="12" key="1">
    <citation type="submission" date="2021-02" db="EMBL/GenBank/DDBJ databases">
        <authorList>
            <person name="Steward A R."/>
        </authorList>
    </citation>
    <scope>NUCLEOTIDE SEQUENCE</scope>
</reference>
<comment type="catalytic activity">
    <reaction evidence="10">
        <text>a 2'-deoxyribonucleoside 5'-diphosphate + ATP = a 2'-deoxyribonucleoside 5'-triphosphate + ADP</text>
        <dbReference type="Rhea" id="RHEA:44640"/>
        <dbReference type="ChEBI" id="CHEBI:30616"/>
        <dbReference type="ChEBI" id="CHEBI:61560"/>
        <dbReference type="ChEBI" id="CHEBI:73316"/>
        <dbReference type="ChEBI" id="CHEBI:456216"/>
        <dbReference type="EC" id="2.7.4.6"/>
    </reaction>
</comment>
<evidence type="ECO:0000256" key="3">
    <source>
        <dbReference type="ARBA" id="ARBA00022723"/>
    </source>
</evidence>
<evidence type="ECO:0000256" key="9">
    <source>
        <dbReference type="RuleBase" id="RU004011"/>
    </source>
</evidence>
<dbReference type="EMBL" id="CAJOBZ010000062">
    <property type="protein sequence ID" value="CAF4928008.1"/>
    <property type="molecule type" value="Genomic_DNA"/>
</dbReference>
<proteinExistence type="inferred from homology"/>
<dbReference type="SUPFAM" id="SSF54919">
    <property type="entry name" value="Nucleoside diphosphate kinase, NDK"/>
    <property type="match status" value="1"/>
</dbReference>
<evidence type="ECO:0000313" key="13">
    <source>
        <dbReference type="Proteomes" id="UP000663880"/>
    </source>
</evidence>
<keyword evidence="5 10" id="KW-0418">Kinase</keyword>
<accession>A0A821WMY1</accession>
<dbReference type="GO" id="GO:0006241">
    <property type="term" value="P:CTP biosynthetic process"/>
    <property type="evidence" value="ECO:0007669"/>
    <property type="project" value="InterPro"/>
</dbReference>
<dbReference type="GO" id="GO:0004550">
    <property type="term" value="F:nucleoside diphosphate kinase activity"/>
    <property type="evidence" value="ECO:0007669"/>
    <property type="project" value="UniProtKB-EC"/>
</dbReference>
<gene>
    <name evidence="12" type="ORF">PMACD_LOCUS13598</name>
</gene>
<keyword evidence="2 10" id="KW-0808">Transferase</keyword>
<dbReference type="PROSITE" id="PS00469">
    <property type="entry name" value="NDPK"/>
    <property type="match status" value="1"/>
</dbReference>
<feature type="binding site" evidence="8">
    <location>
        <position position="119"/>
    </location>
    <ligand>
        <name>ATP</name>
        <dbReference type="ChEBI" id="CHEBI:30616"/>
    </ligand>
</feature>
<evidence type="ECO:0000256" key="5">
    <source>
        <dbReference type="ARBA" id="ARBA00022777"/>
    </source>
</evidence>
<feature type="active site" description="Pros-phosphohistidine intermediate" evidence="8">
    <location>
        <position position="122"/>
    </location>
</feature>
<dbReference type="AlphaFoldDB" id="A0A821WMY1"/>
<dbReference type="PRINTS" id="PR01243">
    <property type="entry name" value="NUCDPKINASE"/>
</dbReference>
<evidence type="ECO:0000256" key="7">
    <source>
        <dbReference type="ARBA" id="ARBA00022842"/>
    </source>
</evidence>
<evidence type="ECO:0000256" key="10">
    <source>
        <dbReference type="RuleBase" id="RU004013"/>
    </source>
</evidence>
<feature type="binding site" evidence="8">
    <location>
        <position position="109"/>
    </location>
    <ligand>
        <name>ATP</name>
        <dbReference type="ChEBI" id="CHEBI:30616"/>
    </ligand>
</feature>
<feature type="binding site" evidence="8">
    <location>
        <position position="61"/>
    </location>
    <ligand>
        <name>ATP</name>
        <dbReference type="ChEBI" id="CHEBI:30616"/>
    </ligand>
</feature>
<dbReference type="SMART" id="SM00562">
    <property type="entry name" value="NDK"/>
    <property type="match status" value="1"/>
</dbReference>
<evidence type="ECO:0000256" key="6">
    <source>
        <dbReference type="ARBA" id="ARBA00022840"/>
    </source>
</evidence>
<evidence type="ECO:0000256" key="2">
    <source>
        <dbReference type="ARBA" id="ARBA00022679"/>
    </source>
</evidence>
<feature type="domain" description="Nucleoside diphosphate kinase-like" evidence="11">
    <location>
        <begin position="5"/>
        <end position="145"/>
    </location>
</feature>
<dbReference type="Proteomes" id="UP000663880">
    <property type="component" value="Unassembled WGS sequence"/>
</dbReference>
<keyword evidence="13" id="KW-1185">Reference proteome</keyword>
<comment type="similarity">
    <text evidence="8 9">Belongs to the NDK family.</text>
</comment>
<sequence>MISKLQLSLAIIKPHTVKNPVALTYIRNVLKNKFVVIKTKRLFLDKSTAANFYIEHKDKFFFNRLVTFMSSGYIDLHVLGHKNAIHLWRKMLGPTKVYKAQFEDPYSLRGMFGLSDTRNVAHGSDSLTSAEREIKFFFPEFSFYEWHSSNEELYRKGPIIFNKHLFQHVRKL</sequence>
<comment type="caution">
    <text evidence="12">The sequence shown here is derived from an EMBL/GenBank/DDBJ whole genome shotgun (WGS) entry which is preliminary data.</text>
</comment>
<protein>
    <recommendedName>
        <fullName evidence="10">Nucleoside diphosphate kinase</fullName>
        <ecNumber evidence="10">2.7.4.6</ecNumber>
    </recommendedName>
</protein>
<dbReference type="PROSITE" id="PS51374">
    <property type="entry name" value="NDPK_LIKE"/>
    <property type="match status" value="1"/>
</dbReference>
<evidence type="ECO:0000256" key="4">
    <source>
        <dbReference type="ARBA" id="ARBA00022741"/>
    </source>
</evidence>
<feature type="binding site" evidence="8">
    <location>
        <position position="89"/>
    </location>
    <ligand>
        <name>ATP</name>
        <dbReference type="ChEBI" id="CHEBI:30616"/>
    </ligand>
</feature>
<evidence type="ECO:0000313" key="12">
    <source>
        <dbReference type="EMBL" id="CAF4928008.1"/>
    </source>
</evidence>
<feature type="binding site" evidence="8">
    <location>
        <position position="13"/>
    </location>
    <ligand>
        <name>ATP</name>
        <dbReference type="ChEBI" id="CHEBI:30616"/>
    </ligand>
</feature>
<feature type="binding site" evidence="8">
    <location>
        <position position="95"/>
    </location>
    <ligand>
        <name>ATP</name>
        <dbReference type="ChEBI" id="CHEBI:30616"/>
    </ligand>
</feature>
<dbReference type="GO" id="GO:0006183">
    <property type="term" value="P:GTP biosynthetic process"/>
    <property type="evidence" value="ECO:0007669"/>
    <property type="project" value="InterPro"/>
</dbReference>
<dbReference type="GO" id="GO:0046872">
    <property type="term" value="F:metal ion binding"/>
    <property type="evidence" value="ECO:0007669"/>
    <property type="project" value="UniProtKB-KW"/>
</dbReference>
<dbReference type="PANTHER" id="PTHR46956:SF1">
    <property type="entry name" value="NUCLEOSIDE DIPHOSPHATE KINASE 6"/>
    <property type="match status" value="1"/>
</dbReference>
<dbReference type="GO" id="GO:0005524">
    <property type="term" value="F:ATP binding"/>
    <property type="evidence" value="ECO:0007669"/>
    <property type="project" value="UniProtKB-KW"/>
</dbReference>
<comment type="cofactor">
    <cofactor evidence="1">
        <name>Mg(2+)</name>
        <dbReference type="ChEBI" id="CHEBI:18420"/>
    </cofactor>
</comment>
<dbReference type="OrthoDB" id="25346at2759"/>
<evidence type="ECO:0000256" key="1">
    <source>
        <dbReference type="ARBA" id="ARBA00001946"/>
    </source>
</evidence>
<dbReference type="PANTHER" id="PTHR46956">
    <property type="entry name" value="NUCLEOSIDE DIPHOSPHATE KINASE 6"/>
    <property type="match status" value="1"/>
</dbReference>
<dbReference type="InterPro" id="IPR034907">
    <property type="entry name" value="NDK-like_dom"/>
</dbReference>
<dbReference type="InterPro" id="IPR036850">
    <property type="entry name" value="NDK-like_dom_sf"/>
</dbReference>
<evidence type="ECO:0000256" key="8">
    <source>
        <dbReference type="PROSITE-ProRule" id="PRU00706"/>
    </source>
</evidence>